<dbReference type="Pfam" id="PF06585">
    <property type="entry name" value="JHBP"/>
    <property type="match status" value="1"/>
</dbReference>
<comment type="similarity">
    <text evidence="3">Belongs to the TO family.</text>
</comment>
<dbReference type="SMART" id="SM00700">
    <property type="entry name" value="JHBP"/>
    <property type="match status" value="1"/>
</dbReference>
<dbReference type="EMBL" id="OU896710">
    <property type="protein sequence ID" value="CAH1164070.1"/>
    <property type="molecule type" value="Genomic_DNA"/>
</dbReference>
<dbReference type="FunFam" id="3.15.10.30:FF:000001">
    <property type="entry name" value="Takeout-like protein 1"/>
    <property type="match status" value="1"/>
</dbReference>
<evidence type="ECO:0000256" key="4">
    <source>
        <dbReference type="SAM" id="SignalP"/>
    </source>
</evidence>
<dbReference type="InterPro" id="IPR038606">
    <property type="entry name" value="To_sf"/>
</dbReference>
<evidence type="ECO:0000256" key="1">
    <source>
        <dbReference type="ARBA" id="ARBA00022729"/>
    </source>
</evidence>
<dbReference type="Gene3D" id="3.15.10.30">
    <property type="entry name" value="Haemolymph juvenile hormone binding protein"/>
    <property type="match status" value="1"/>
</dbReference>
<keyword evidence="2" id="KW-0090">Biological rhythms</keyword>
<protein>
    <recommendedName>
        <fullName evidence="7">Protein takeout-like</fullName>
    </recommendedName>
</protein>
<dbReference type="Proteomes" id="UP001153737">
    <property type="component" value="Chromosome 4"/>
</dbReference>
<proteinExistence type="inferred from homology"/>
<accession>A0A9P0DQ95</accession>
<reference evidence="5" key="2">
    <citation type="submission" date="2022-10" db="EMBL/GenBank/DDBJ databases">
        <authorList>
            <consortium name="ENA_rothamsted_submissions"/>
            <consortium name="culmorum"/>
            <person name="King R."/>
        </authorList>
    </citation>
    <scope>NUCLEOTIDE SEQUENCE</scope>
</reference>
<evidence type="ECO:0000313" key="6">
    <source>
        <dbReference type="Proteomes" id="UP001153737"/>
    </source>
</evidence>
<dbReference type="GO" id="GO:0005615">
    <property type="term" value="C:extracellular space"/>
    <property type="evidence" value="ECO:0007669"/>
    <property type="project" value="TreeGrafter"/>
</dbReference>
<evidence type="ECO:0000313" key="5">
    <source>
        <dbReference type="EMBL" id="CAH1164070.1"/>
    </source>
</evidence>
<reference evidence="5" key="1">
    <citation type="submission" date="2022-01" db="EMBL/GenBank/DDBJ databases">
        <authorList>
            <person name="King R."/>
        </authorList>
    </citation>
    <scope>NUCLEOTIDE SEQUENCE</scope>
</reference>
<dbReference type="GO" id="GO:0007623">
    <property type="term" value="P:circadian rhythm"/>
    <property type="evidence" value="ECO:0007669"/>
    <property type="project" value="UniProtKB-ARBA"/>
</dbReference>
<dbReference type="OrthoDB" id="8174700at2759"/>
<evidence type="ECO:0008006" key="7">
    <source>
        <dbReference type="Google" id="ProtNLM"/>
    </source>
</evidence>
<name>A0A9P0DQ95_PHACE</name>
<dbReference type="InterPro" id="IPR010562">
    <property type="entry name" value="Haemolymph_juvenile_hormone-bd"/>
</dbReference>
<gene>
    <name evidence="5" type="ORF">PHAECO_LOCUS8321</name>
</gene>
<evidence type="ECO:0000256" key="3">
    <source>
        <dbReference type="ARBA" id="ARBA00060902"/>
    </source>
</evidence>
<keyword evidence="1 4" id="KW-0732">Signal</keyword>
<dbReference type="AlphaFoldDB" id="A0A9P0DQ95"/>
<feature type="chain" id="PRO_5040365935" description="Protein takeout-like" evidence="4">
    <location>
        <begin position="21"/>
        <end position="250"/>
    </location>
</feature>
<evidence type="ECO:0000256" key="2">
    <source>
        <dbReference type="ARBA" id="ARBA00023108"/>
    </source>
</evidence>
<sequence>MHPNFIFGFFYFQLICTTLAGSPKLPSYLKICHRSDPNIEKCLKNSVEELKPLLAKGIKELNIPSCEPLLIPEVNIDQGSGPVALKSAYKDIKVYGPSKFVIKQIKVDFEKDKMRLKIWLPHLEVICRYVMDGKILMMPITGSGLSKANYSNIDATITIRAEKINRDNDKYYNVTDFYVQFEIGEANINFDNLFNGDKELGEAMNLFLNDNWKQVAGEIKPVLEDSIASIFKKFSNRIFHKYPINVLLPK</sequence>
<dbReference type="PANTHER" id="PTHR11008">
    <property type="entry name" value="PROTEIN TAKEOUT-LIKE PROTEIN"/>
    <property type="match status" value="1"/>
</dbReference>
<organism evidence="5 6">
    <name type="scientific">Phaedon cochleariae</name>
    <name type="common">Mustard beetle</name>
    <dbReference type="NCBI Taxonomy" id="80249"/>
    <lineage>
        <taxon>Eukaryota</taxon>
        <taxon>Metazoa</taxon>
        <taxon>Ecdysozoa</taxon>
        <taxon>Arthropoda</taxon>
        <taxon>Hexapoda</taxon>
        <taxon>Insecta</taxon>
        <taxon>Pterygota</taxon>
        <taxon>Neoptera</taxon>
        <taxon>Endopterygota</taxon>
        <taxon>Coleoptera</taxon>
        <taxon>Polyphaga</taxon>
        <taxon>Cucujiformia</taxon>
        <taxon>Chrysomeloidea</taxon>
        <taxon>Chrysomelidae</taxon>
        <taxon>Chrysomelinae</taxon>
        <taxon>Chrysomelini</taxon>
        <taxon>Phaedon</taxon>
    </lineage>
</organism>
<keyword evidence="6" id="KW-1185">Reference proteome</keyword>
<dbReference type="PANTHER" id="PTHR11008:SF39">
    <property type="entry name" value="CIRCADIAN CLOCK-CONTROLLED PROTEIN-LIKE PROTEIN"/>
    <property type="match status" value="1"/>
</dbReference>
<feature type="signal peptide" evidence="4">
    <location>
        <begin position="1"/>
        <end position="20"/>
    </location>
</feature>